<keyword evidence="5" id="KW-0539">Nucleus</keyword>
<dbReference type="GO" id="GO:0007623">
    <property type="term" value="P:circadian rhythm"/>
    <property type="evidence" value="ECO:0007669"/>
    <property type="project" value="TreeGrafter"/>
</dbReference>
<feature type="compositionally biased region" description="Basic residues" evidence="6">
    <location>
        <begin position="436"/>
        <end position="448"/>
    </location>
</feature>
<evidence type="ECO:0000256" key="1">
    <source>
        <dbReference type="ARBA" id="ARBA00006079"/>
    </source>
</evidence>
<feature type="region of interest" description="Disordered" evidence="6">
    <location>
        <begin position="218"/>
        <end position="249"/>
    </location>
</feature>
<sequence>MTAVMQNVLQREIMVAESVKSYPYPALLPLTQQGINSYSCTTSCSSALLPQALQHQSYSSHSPIPRMDRNGTEGRSLSSSVGPPMDPNEQGPNMPTPSGLGAGGMHNSTSPSSMLKDSIFAQRKQREFIPDNKKDDCYWDRRRRNNEAAKRSREKRRFNDMVLEQRVLELSKENYLLRAQVTAFENKFHVKGEGLVNEEQVIASMPQADQILALTRRPNMPTLDMPSPPSLLSPPSLPSSPPPPASTNLAEEEQYAIPQYAQHQHLEHPTSMRSHSPPQPTSMRSHSPPQPTSMRSHSPPPPTNMRSHSPPHPTSIRSHSPDLYHRDSQPSYSPESQNFYETTALNLSARSSRSPVNMDYCDDRISRSTDYSGLPHKLRHKTNHHNSHTATLTNHLNSISSTHHHLRPQSTSPLREQLPPLTATHHYQRSPSPHRNNSHHIHQHHHQSVPHNLTGRSSSPRVLPSSSTHIHYPVKTEPIPRDVGEESPGSSDDRDSGISLTSSPTLPGETNYPPSNRDSTEDMECDSDQQLRAELNRLATEVRSLKHILNQSVVDPHRNMTNGTRR</sequence>
<feature type="compositionally biased region" description="Pro residues" evidence="6">
    <location>
        <begin position="226"/>
        <end position="245"/>
    </location>
</feature>
<evidence type="ECO:0000313" key="8">
    <source>
        <dbReference type="EMBL" id="LAC24672.1"/>
    </source>
</evidence>
<evidence type="ECO:0000256" key="3">
    <source>
        <dbReference type="ARBA" id="ARBA00023125"/>
    </source>
</evidence>
<dbReference type="EMBL" id="IACT01005521">
    <property type="protein sequence ID" value="LAC24672.1"/>
    <property type="molecule type" value="mRNA"/>
</dbReference>
<accession>A0A6A7G345</accession>
<dbReference type="Pfam" id="PF07716">
    <property type="entry name" value="bZIP_2"/>
    <property type="match status" value="1"/>
</dbReference>
<dbReference type="PANTHER" id="PTHR15284">
    <property type="entry name" value="NUCLEAR FACTOR INTERLEUKIN-3-REGULATED PROTEIN"/>
    <property type="match status" value="1"/>
</dbReference>
<dbReference type="FunFam" id="1.20.5.170:FF:000025">
    <property type="entry name" value="nuclear factor interleukin-3-regulated protein-like"/>
    <property type="match status" value="1"/>
</dbReference>
<feature type="region of interest" description="Disordered" evidence="6">
    <location>
        <begin position="264"/>
        <end position="336"/>
    </location>
</feature>
<organism evidence="8">
    <name type="scientific">Hirondellea gigas</name>
    <dbReference type="NCBI Taxonomy" id="1518452"/>
    <lineage>
        <taxon>Eukaryota</taxon>
        <taxon>Metazoa</taxon>
        <taxon>Ecdysozoa</taxon>
        <taxon>Arthropoda</taxon>
        <taxon>Crustacea</taxon>
        <taxon>Multicrustacea</taxon>
        <taxon>Malacostraca</taxon>
        <taxon>Eumalacostraca</taxon>
        <taxon>Peracarida</taxon>
        <taxon>Amphipoda</taxon>
        <taxon>Amphilochidea</taxon>
        <taxon>Lysianassida</taxon>
        <taxon>Lysianassidira</taxon>
        <taxon>Lysianassoidea</taxon>
        <taxon>Lysianassidae</taxon>
        <taxon>Hirondellea</taxon>
    </lineage>
</organism>
<evidence type="ECO:0000256" key="2">
    <source>
        <dbReference type="ARBA" id="ARBA00023015"/>
    </source>
</evidence>
<evidence type="ECO:0000256" key="6">
    <source>
        <dbReference type="SAM" id="MobiDB-lite"/>
    </source>
</evidence>
<reference evidence="8" key="1">
    <citation type="submission" date="2017-11" db="EMBL/GenBank/DDBJ databases">
        <title>The sensing device of the deep-sea amphipod.</title>
        <authorList>
            <person name="Kobayashi H."/>
            <person name="Nagahama T."/>
            <person name="Arai W."/>
            <person name="Sasagawa Y."/>
            <person name="Umeda M."/>
            <person name="Hayashi T."/>
            <person name="Nikaido I."/>
            <person name="Watanabe H."/>
            <person name="Oguri K."/>
            <person name="Kitazato H."/>
            <person name="Fujioka K."/>
            <person name="Kido Y."/>
            <person name="Takami H."/>
        </authorList>
    </citation>
    <scope>NUCLEOTIDE SEQUENCE</scope>
    <source>
        <tissue evidence="8">Whole body</tissue>
    </source>
</reference>
<feature type="region of interest" description="Disordered" evidence="6">
    <location>
        <begin position="424"/>
        <end position="531"/>
    </location>
</feature>
<dbReference type="InterPro" id="IPR046347">
    <property type="entry name" value="bZIP_sf"/>
</dbReference>
<dbReference type="PROSITE" id="PS00036">
    <property type="entry name" value="BZIP_BASIC"/>
    <property type="match status" value="1"/>
</dbReference>
<evidence type="ECO:0000259" key="7">
    <source>
        <dbReference type="PROSITE" id="PS50217"/>
    </source>
</evidence>
<keyword evidence="2" id="KW-0805">Transcription regulation</keyword>
<dbReference type="GO" id="GO:0005634">
    <property type="term" value="C:nucleus"/>
    <property type="evidence" value="ECO:0007669"/>
    <property type="project" value="TreeGrafter"/>
</dbReference>
<feature type="region of interest" description="Disordered" evidence="6">
    <location>
        <begin position="58"/>
        <end position="113"/>
    </location>
</feature>
<dbReference type="InterPro" id="IPR004827">
    <property type="entry name" value="bZIP"/>
</dbReference>
<evidence type="ECO:0000256" key="5">
    <source>
        <dbReference type="ARBA" id="ARBA00023242"/>
    </source>
</evidence>
<feature type="compositionally biased region" description="Polar residues" evidence="6">
    <location>
        <begin position="271"/>
        <end position="296"/>
    </location>
</feature>
<keyword evidence="4" id="KW-0804">Transcription</keyword>
<dbReference type="GO" id="GO:0003677">
    <property type="term" value="F:DNA binding"/>
    <property type="evidence" value="ECO:0007669"/>
    <property type="project" value="UniProtKB-KW"/>
</dbReference>
<dbReference type="AlphaFoldDB" id="A0A6A7G345"/>
<protein>
    <submittedName>
        <fullName evidence="8">Nuclear factor interleukin-3-regulated protein-like</fullName>
    </submittedName>
</protein>
<dbReference type="SMART" id="SM00338">
    <property type="entry name" value="BRLZ"/>
    <property type="match status" value="1"/>
</dbReference>
<proteinExistence type="evidence at transcript level"/>
<dbReference type="SUPFAM" id="SSF57959">
    <property type="entry name" value="Leucine zipper domain"/>
    <property type="match status" value="1"/>
</dbReference>
<dbReference type="PANTHER" id="PTHR15284:SF0">
    <property type="entry name" value="GH23983P"/>
    <property type="match status" value="1"/>
</dbReference>
<keyword evidence="3" id="KW-0238">DNA-binding</keyword>
<comment type="similarity">
    <text evidence="1">Belongs to the bZIP family. NFIL3 subfamily.</text>
</comment>
<dbReference type="Gene3D" id="1.20.5.170">
    <property type="match status" value="1"/>
</dbReference>
<name>A0A6A7G345_9CRUS</name>
<dbReference type="InterPro" id="IPR047229">
    <property type="entry name" value="NFIL3-like"/>
</dbReference>
<dbReference type="InterPro" id="IPR047106">
    <property type="entry name" value="NFIL3-like_bZIP"/>
</dbReference>
<feature type="compositionally biased region" description="Basic and acidic residues" evidence="6">
    <location>
        <begin position="319"/>
        <end position="328"/>
    </location>
</feature>
<feature type="domain" description="BZIP" evidence="7">
    <location>
        <begin position="135"/>
        <end position="187"/>
    </location>
</feature>
<feature type="compositionally biased region" description="Low complexity" evidence="6">
    <location>
        <begin position="456"/>
        <end position="467"/>
    </location>
</feature>
<dbReference type="CDD" id="cd14694">
    <property type="entry name" value="bZIP_NFIL3"/>
    <property type="match status" value="1"/>
</dbReference>
<dbReference type="GO" id="GO:0003700">
    <property type="term" value="F:DNA-binding transcription factor activity"/>
    <property type="evidence" value="ECO:0007669"/>
    <property type="project" value="InterPro"/>
</dbReference>
<dbReference type="PROSITE" id="PS50217">
    <property type="entry name" value="BZIP"/>
    <property type="match status" value="1"/>
</dbReference>
<evidence type="ECO:0000256" key="4">
    <source>
        <dbReference type="ARBA" id="ARBA00023163"/>
    </source>
</evidence>